<protein>
    <recommendedName>
        <fullName evidence="1">DUF6973 domain-containing protein</fullName>
    </recommendedName>
</protein>
<feature type="domain" description="DUF6973" evidence="1">
    <location>
        <begin position="45"/>
        <end position="157"/>
    </location>
</feature>
<keyword evidence="3" id="KW-1185">Reference proteome</keyword>
<evidence type="ECO:0000313" key="2">
    <source>
        <dbReference type="EMBL" id="SRX78551.1"/>
    </source>
</evidence>
<name>A0A375YBT7_MYCPF</name>
<organism evidence="2 3">
    <name type="scientific">Mycolicibacterium parafortuitum</name>
    <name type="common">Mycobacterium parafortuitum</name>
    <dbReference type="NCBI Taxonomy" id="39692"/>
    <lineage>
        <taxon>Bacteria</taxon>
        <taxon>Bacillati</taxon>
        <taxon>Actinomycetota</taxon>
        <taxon>Actinomycetes</taxon>
        <taxon>Mycobacteriales</taxon>
        <taxon>Mycobacteriaceae</taxon>
        <taxon>Mycolicibacterium</taxon>
    </lineage>
</organism>
<accession>A0A375YBT7</accession>
<dbReference type="InterPro" id="IPR054246">
    <property type="entry name" value="DUF6973"/>
</dbReference>
<evidence type="ECO:0000259" key="1">
    <source>
        <dbReference type="Pfam" id="PF22322"/>
    </source>
</evidence>
<dbReference type="Proteomes" id="UP000252008">
    <property type="component" value="Unassembled WGS sequence"/>
</dbReference>
<dbReference type="RefSeq" id="WP_083141990.1">
    <property type="nucleotide sequence ID" value="NZ_MVID01000002.1"/>
</dbReference>
<proteinExistence type="predicted"/>
<evidence type="ECO:0000313" key="3">
    <source>
        <dbReference type="Proteomes" id="UP000252008"/>
    </source>
</evidence>
<dbReference type="Pfam" id="PF22322">
    <property type="entry name" value="DUF6973"/>
    <property type="match status" value="1"/>
</dbReference>
<gene>
    <name evidence="2" type="ORF">MPP7335_00275</name>
</gene>
<dbReference type="STRING" id="39692.BST38_04235"/>
<reference evidence="2 3" key="1">
    <citation type="submission" date="2018-05" db="EMBL/GenBank/DDBJ databases">
        <authorList>
            <consortium name="IHU Genomes"/>
        </authorList>
    </citation>
    <scope>NUCLEOTIDE SEQUENCE [LARGE SCALE GENOMIC DNA]</scope>
    <source>
        <strain evidence="2 3">P7335</strain>
    </source>
</reference>
<dbReference type="EMBL" id="UEGS01000001">
    <property type="protein sequence ID" value="SRX78551.1"/>
    <property type="molecule type" value="Genomic_DNA"/>
</dbReference>
<dbReference type="AlphaFoldDB" id="A0A375YBT7"/>
<sequence length="179" mass="19273">MTPGPGGRERLNQILAHYQVRDDPGGAARRDEVGAEELTHTEMQMLLADPARIPEIREIRDRASDEAVRRFPPSDGRQVDNETDAFRHAYGSALLALRFGSDWASRFTSAHEGTAGNNRASRAMDLYNNEIGRKIALANPDAAPDAIADLAADAVLNGETVVVGPDGASLRWSASGNPV</sequence>